<keyword evidence="9" id="KW-0560">Oxidoreductase</keyword>
<dbReference type="PANTHER" id="PTHR24291">
    <property type="entry name" value="CYTOCHROME P450 FAMILY 4"/>
    <property type="match status" value="1"/>
</dbReference>
<evidence type="ECO:0000256" key="12">
    <source>
        <dbReference type="ARBA" id="ARBA00023136"/>
    </source>
</evidence>
<evidence type="ECO:0000256" key="13">
    <source>
        <dbReference type="SAM" id="Phobius"/>
    </source>
</evidence>
<dbReference type="GO" id="GO:0016705">
    <property type="term" value="F:oxidoreductase activity, acting on paired donors, with incorporation or reduction of molecular oxygen"/>
    <property type="evidence" value="ECO:0007669"/>
    <property type="project" value="InterPro"/>
</dbReference>
<dbReference type="AlphaFoldDB" id="A0A8K0NYW9"/>
<keyword evidence="6" id="KW-0479">Metal-binding</keyword>
<dbReference type="OrthoDB" id="1470350at2759"/>
<dbReference type="GO" id="GO:0004497">
    <property type="term" value="F:monooxygenase activity"/>
    <property type="evidence" value="ECO:0007669"/>
    <property type="project" value="UniProtKB-KW"/>
</dbReference>
<keyword evidence="11" id="KW-0503">Monooxygenase</keyword>
<keyword evidence="5" id="KW-0349">Heme</keyword>
<comment type="caution">
    <text evidence="14">The sequence shown here is derived from an EMBL/GenBank/DDBJ whole genome shotgun (WGS) entry which is preliminary data.</text>
</comment>
<evidence type="ECO:0000256" key="6">
    <source>
        <dbReference type="ARBA" id="ARBA00022723"/>
    </source>
</evidence>
<evidence type="ECO:0000256" key="10">
    <source>
        <dbReference type="ARBA" id="ARBA00023004"/>
    </source>
</evidence>
<evidence type="ECO:0000256" key="4">
    <source>
        <dbReference type="ARBA" id="ARBA00010617"/>
    </source>
</evidence>
<comment type="subcellular location">
    <subcellularLocation>
        <location evidence="3">Endoplasmic reticulum membrane</location>
        <topology evidence="3">Peripheral membrane protein</topology>
    </subcellularLocation>
    <subcellularLocation>
        <location evidence="2">Microsome membrane</location>
        <topology evidence="2">Peripheral membrane protein</topology>
    </subcellularLocation>
</comment>
<evidence type="ECO:0000256" key="9">
    <source>
        <dbReference type="ARBA" id="ARBA00023002"/>
    </source>
</evidence>
<evidence type="ECO:0000256" key="2">
    <source>
        <dbReference type="ARBA" id="ARBA00004174"/>
    </source>
</evidence>
<reference evidence="14" key="1">
    <citation type="submission" date="2013-04" db="EMBL/GenBank/DDBJ databases">
        <authorList>
            <person name="Qu J."/>
            <person name="Murali S.C."/>
            <person name="Bandaranaike D."/>
            <person name="Bellair M."/>
            <person name="Blankenburg K."/>
            <person name="Chao H."/>
            <person name="Dinh H."/>
            <person name="Doddapaneni H."/>
            <person name="Downs B."/>
            <person name="Dugan-Rocha S."/>
            <person name="Elkadiri S."/>
            <person name="Gnanaolivu R.D."/>
            <person name="Hernandez B."/>
            <person name="Javaid M."/>
            <person name="Jayaseelan J.C."/>
            <person name="Lee S."/>
            <person name="Li M."/>
            <person name="Ming W."/>
            <person name="Munidasa M."/>
            <person name="Muniz J."/>
            <person name="Nguyen L."/>
            <person name="Ongeri F."/>
            <person name="Osuji N."/>
            <person name="Pu L.-L."/>
            <person name="Puazo M."/>
            <person name="Qu C."/>
            <person name="Quiroz J."/>
            <person name="Raj R."/>
            <person name="Weissenberger G."/>
            <person name="Xin Y."/>
            <person name="Zou X."/>
            <person name="Han Y."/>
            <person name="Richards S."/>
            <person name="Worley K."/>
            <person name="Muzny D."/>
            <person name="Gibbs R."/>
        </authorList>
    </citation>
    <scope>NUCLEOTIDE SEQUENCE</scope>
    <source>
        <strain evidence="14">Sampled in the wild</strain>
    </source>
</reference>
<dbReference type="InterPro" id="IPR036396">
    <property type="entry name" value="Cyt_P450_sf"/>
</dbReference>
<evidence type="ECO:0000313" key="14">
    <source>
        <dbReference type="EMBL" id="KAG8226593.1"/>
    </source>
</evidence>
<feature type="transmembrane region" description="Helical" evidence="13">
    <location>
        <begin position="6"/>
        <end position="36"/>
    </location>
</feature>
<dbReference type="GO" id="GO:0005789">
    <property type="term" value="C:endoplasmic reticulum membrane"/>
    <property type="evidence" value="ECO:0007669"/>
    <property type="project" value="UniProtKB-SubCell"/>
</dbReference>
<dbReference type="Pfam" id="PF00067">
    <property type="entry name" value="p450"/>
    <property type="match status" value="1"/>
</dbReference>
<organism evidence="14 15">
    <name type="scientific">Ladona fulva</name>
    <name type="common">Scarce chaser dragonfly</name>
    <name type="synonym">Libellula fulva</name>
    <dbReference type="NCBI Taxonomy" id="123851"/>
    <lineage>
        <taxon>Eukaryota</taxon>
        <taxon>Metazoa</taxon>
        <taxon>Ecdysozoa</taxon>
        <taxon>Arthropoda</taxon>
        <taxon>Hexapoda</taxon>
        <taxon>Insecta</taxon>
        <taxon>Pterygota</taxon>
        <taxon>Palaeoptera</taxon>
        <taxon>Odonata</taxon>
        <taxon>Epiprocta</taxon>
        <taxon>Anisoptera</taxon>
        <taxon>Libelluloidea</taxon>
        <taxon>Libellulidae</taxon>
        <taxon>Ladona</taxon>
    </lineage>
</organism>
<accession>A0A8K0NYW9</accession>
<dbReference type="GO" id="GO:0020037">
    <property type="term" value="F:heme binding"/>
    <property type="evidence" value="ECO:0007669"/>
    <property type="project" value="InterPro"/>
</dbReference>
<keyword evidence="13" id="KW-1133">Transmembrane helix</keyword>
<name>A0A8K0NYW9_LADFU</name>
<protein>
    <recommendedName>
        <fullName evidence="16">Cytochrome P450</fullName>
    </recommendedName>
</protein>
<reference evidence="14" key="2">
    <citation type="submission" date="2017-10" db="EMBL/GenBank/DDBJ databases">
        <title>Ladona fulva Genome sequencing and assembly.</title>
        <authorList>
            <person name="Murali S."/>
            <person name="Richards S."/>
            <person name="Bandaranaike D."/>
            <person name="Bellair M."/>
            <person name="Blankenburg K."/>
            <person name="Chao H."/>
            <person name="Dinh H."/>
            <person name="Doddapaneni H."/>
            <person name="Dugan-Rocha S."/>
            <person name="Elkadiri S."/>
            <person name="Gnanaolivu R."/>
            <person name="Hernandez B."/>
            <person name="Skinner E."/>
            <person name="Javaid M."/>
            <person name="Lee S."/>
            <person name="Li M."/>
            <person name="Ming W."/>
            <person name="Munidasa M."/>
            <person name="Muniz J."/>
            <person name="Nguyen L."/>
            <person name="Hughes D."/>
            <person name="Osuji N."/>
            <person name="Pu L.-L."/>
            <person name="Puazo M."/>
            <person name="Qu C."/>
            <person name="Quiroz J."/>
            <person name="Raj R."/>
            <person name="Weissenberger G."/>
            <person name="Xin Y."/>
            <person name="Zou X."/>
            <person name="Han Y."/>
            <person name="Worley K."/>
            <person name="Muzny D."/>
            <person name="Gibbs R."/>
        </authorList>
    </citation>
    <scope>NUCLEOTIDE SEQUENCE</scope>
    <source>
        <strain evidence="14">Sampled in the wild</strain>
    </source>
</reference>
<dbReference type="InterPro" id="IPR050196">
    <property type="entry name" value="Cytochrome_P450_Monoox"/>
</dbReference>
<dbReference type="PANTHER" id="PTHR24291:SF189">
    <property type="entry name" value="CYTOCHROME P450 4C3-RELATED"/>
    <property type="match status" value="1"/>
</dbReference>
<gene>
    <name evidence="14" type="ORF">J437_LFUL007285</name>
</gene>
<dbReference type="Gene3D" id="1.10.630.10">
    <property type="entry name" value="Cytochrome P450"/>
    <property type="match status" value="1"/>
</dbReference>
<keyword evidence="15" id="KW-1185">Reference proteome</keyword>
<dbReference type="Proteomes" id="UP000792457">
    <property type="component" value="Unassembled WGS sequence"/>
</dbReference>
<feature type="non-terminal residue" evidence="14">
    <location>
        <position position="325"/>
    </location>
</feature>
<evidence type="ECO:0000313" key="15">
    <source>
        <dbReference type="Proteomes" id="UP000792457"/>
    </source>
</evidence>
<evidence type="ECO:0000256" key="7">
    <source>
        <dbReference type="ARBA" id="ARBA00022824"/>
    </source>
</evidence>
<evidence type="ECO:0000256" key="1">
    <source>
        <dbReference type="ARBA" id="ARBA00001971"/>
    </source>
</evidence>
<evidence type="ECO:0000256" key="8">
    <source>
        <dbReference type="ARBA" id="ARBA00022848"/>
    </source>
</evidence>
<keyword evidence="12 13" id="KW-0472">Membrane</keyword>
<evidence type="ECO:0000256" key="5">
    <source>
        <dbReference type="ARBA" id="ARBA00022617"/>
    </source>
</evidence>
<comment type="cofactor">
    <cofactor evidence="1">
        <name>heme</name>
        <dbReference type="ChEBI" id="CHEBI:30413"/>
    </cofactor>
</comment>
<dbReference type="GO" id="GO:0005506">
    <property type="term" value="F:iron ion binding"/>
    <property type="evidence" value="ECO:0007669"/>
    <property type="project" value="InterPro"/>
</dbReference>
<keyword evidence="13" id="KW-0812">Transmembrane</keyword>
<evidence type="ECO:0000256" key="3">
    <source>
        <dbReference type="ARBA" id="ARBA00004406"/>
    </source>
</evidence>
<keyword evidence="10" id="KW-0408">Iron</keyword>
<evidence type="ECO:0008006" key="16">
    <source>
        <dbReference type="Google" id="ProtNLM"/>
    </source>
</evidence>
<proteinExistence type="inferred from homology"/>
<dbReference type="SUPFAM" id="SSF48264">
    <property type="entry name" value="Cytochrome P450"/>
    <property type="match status" value="1"/>
</dbReference>
<dbReference type="InterPro" id="IPR001128">
    <property type="entry name" value="Cyt_P450"/>
</dbReference>
<dbReference type="EMBL" id="KZ308289">
    <property type="protein sequence ID" value="KAG8226593.1"/>
    <property type="molecule type" value="Genomic_DNA"/>
</dbReference>
<keyword evidence="8" id="KW-0492">Microsome</keyword>
<comment type="similarity">
    <text evidence="4">Belongs to the cytochrome P450 family.</text>
</comment>
<evidence type="ECO:0000256" key="11">
    <source>
        <dbReference type="ARBA" id="ARBA00023033"/>
    </source>
</evidence>
<sequence length="325" mass="38035">MEFTCCTLWIWGLLCFLVILLVPLALMLVPAILTYITPDGRRKRRLINQIPGPTCLPVIGHILGALMSRQRLLEYRRENCIKYYPIYKIWFLHQPLVNIVGPEYVEAILRSSKHIDKGWVYRYFKPWLGEGLLTSGGEKWFSHRKMLTPTFHFKILEEFIPMFAENSSALADRLSVEALTGKPFDIVPIISQCTLNIICESAMGIKLDREDEEQRKYIAAIHEYGIVLYNRIVKPWYSVDLLFNISSLARKQSETLKILHGFTEKVIKDKKMEYIKNKSEGSDEPVEKRRRRKVKAFLELLIELSMEENLLTDQEIREEVNTFMF</sequence>
<keyword evidence="7" id="KW-0256">Endoplasmic reticulum</keyword>